<dbReference type="PANTHER" id="PTHR19139">
    <property type="entry name" value="AQUAPORIN TRANSPORTER"/>
    <property type="match status" value="1"/>
</dbReference>
<dbReference type="InterPro" id="IPR034294">
    <property type="entry name" value="Aquaporin_transptr"/>
</dbReference>
<sequence>MVFALRRRASEPDQRLFSPLFLSLLAEFMGTAIFLFTITTSLGDLEMPVPCSWASPHPLHVSLAFGSSVALMSYCTLPLSGGHLNPVVTISMVVAVKVRPAWAMCYIMAQLLGATTASALLYGLTPEHARQEMGVNKLAPGVTLLQALTIEAIVSFQLVLCILATSRSKSDSSKGGPVVIGLSVVLGHLVAPHRPSWQLFPLITLKNCSFITVFKTTQSIPLKETTLLSQWSLLRNQCPRLPCWRVNSVADLKQNASELGKTACYQLLPQLLPLHRTHGPLSIQPPGC</sequence>
<evidence type="ECO:0000256" key="6">
    <source>
        <dbReference type="RuleBase" id="RU000477"/>
    </source>
</evidence>
<dbReference type="GO" id="GO:0008519">
    <property type="term" value="F:ammonium channel activity"/>
    <property type="evidence" value="ECO:0007669"/>
    <property type="project" value="TreeGrafter"/>
</dbReference>
<dbReference type="Proteomes" id="UP000694393">
    <property type="component" value="Unplaced"/>
</dbReference>
<evidence type="ECO:0000256" key="5">
    <source>
        <dbReference type="ARBA" id="ARBA00023136"/>
    </source>
</evidence>
<dbReference type="PRINTS" id="PR00783">
    <property type="entry name" value="MINTRINSICP"/>
</dbReference>
<comment type="similarity">
    <text evidence="2 6">Belongs to the MIP/aquaporin (TC 1.A.8) family.</text>
</comment>
<accession>A0A8C8RRB3</accession>
<name>A0A8C8RRB3_9SAUR</name>
<dbReference type="GO" id="GO:0015168">
    <property type="term" value="F:glycerol transmembrane transporter activity"/>
    <property type="evidence" value="ECO:0007669"/>
    <property type="project" value="TreeGrafter"/>
</dbReference>
<evidence type="ECO:0000256" key="2">
    <source>
        <dbReference type="ARBA" id="ARBA00006175"/>
    </source>
</evidence>
<dbReference type="InterPro" id="IPR000425">
    <property type="entry name" value="MIP"/>
</dbReference>
<keyword evidence="3 6" id="KW-0812">Transmembrane</keyword>
<keyword evidence="5 7" id="KW-0472">Membrane</keyword>
<dbReference type="InterPro" id="IPR023271">
    <property type="entry name" value="Aquaporin-like"/>
</dbReference>
<dbReference type="Pfam" id="PF00230">
    <property type="entry name" value="MIP"/>
    <property type="match status" value="1"/>
</dbReference>
<reference evidence="8" key="1">
    <citation type="submission" date="2025-08" db="UniProtKB">
        <authorList>
            <consortium name="Ensembl"/>
        </authorList>
    </citation>
    <scope>IDENTIFICATION</scope>
</reference>
<keyword evidence="4 7" id="KW-1133">Transmembrane helix</keyword>
<keyword evidence="9" id="KW-1185">Reference proteome</keyword>
<evidence type="ECO:0000256" key="1">
    <source>
        <dbReference type="ARBA" id="ARBA00004141"/>
    </source>
</evidence>
<dbReference type="GO" id="GO:0003097">
    <property type="term" value="P:renal water transport"/>
    <property type="evidence" value="ECO:0007669"/>
    <property type="project" value="TreeGrafter"/>
</dbReference>
<dbReference type="Gene3D" id="1.20.1080.10">
    <property type="entry name" value="Glycerol uptake facilitator protein"/>
    <property type="match status" value="1"/>
</dbReference>
<feature type="transmembrane region" description="Helical" evidence="7">
    <location>
        <begin position="101"/>
        <end position="124"/>
    </location>
</feature>
<feature type="transmembrane region" description="Helical" evidence="7">
    <location>
        <begin position="59"/>
        <end position="80"/>
    </location>
</feature>
<organism evidence="8 9">
    <name type="scientific">Pelusios castaneus</name>
    <name type="common">West African mud turtle</name>
    <dbReference type="NCBI Taxonomy" id="367368"/>
    <lineage>
        <taxon>Eukaryota</taxon>
        <taxon>Metazoa</taxon>
        <taxon>Chordata</taxon>
        <taxon>Craniata</taxon>
        <taxon>Vertebrata</taxon>
        <taxon>Euteleostomi</taxon>
        <taxon>Archelosauria</taxon>
        <taxon>Testudinata</taxon>
        <taxon>Testudines</taxon>
        <taxon>Pleurodira</taxon>
        <taxon>Pelomedusidae</taxon>
        <taxon>Pelusios</taxon>
    </lineage>
</organism>
<feature type="transmembrane region" description="Helical" evidence="7">
    <location>
        <begin position="144"/>
        <end position="164"/>
    </location>
</feature>
<protein>
    <recommendedName>
        <fullName evidence="10">Aquaporin 14</fullName>
    </recommendedName>
</protein>
<dbReference type="Ensembl" id="ENSPCET00000009764.1">
    <property type="protein sequence ID" value="ENSPCEP00000009437.1"/>
    <property type="gene ID" value="ENSPCEG00000007532.1"/>
</dbReference>
<evidence type="ECO:0000256" key="4">
    <source>
        <dbReference type="ARBA" id="ARBA00022989"/>
    </source>
</evidence>
<dbReference type="GO" id="GO:0015250">
    <property type="term" value="F:water channel activity"/>
    <property type="evidence" value="ECO:0007669"/>
    <property type="project" value="TreeGrafter"/>
</dbReference>
<comment type="subcellular location">
    <subcellularLocation>
        <location evidence="1">Membrane</location>
        <topology evidence="1">Multi-pass membrane protein</topology>
    </subcellularLocation>
</comment>
<keyword evidence="6" id="KW-0813">Transport</keyword>
<evidence type="ECO:0000313" key="9">
    <source>
        <dbReference type="Proteomes" id="UP000694393"/>
    </source>
</evidence>
<evidence type="ECO:0000313" key="8">
    <source>
        <dbReference type="Ensembl" id="ENSPCEP00000009437.1"/>
    </source>
</evidence>
<dbReference type="GO" id="GO:0035379">
    <property type="term" value="F:carbon dioxide transmembrane transporter activity"/>
    <property type="evidence" value="ECO:0007669"/>
    <property type="project" value="TreeGrafter"/>
</dbReference>
<evidence type="ECO:0000256" key="7">
    <source>
        <dbReference type="SAM" id="Phobius"/>
    </source>
</evidence>
<proteinExistence type="inferred from homology"/>
<dbReference type="AlphaFoldDB" id="A0A8C8RRB3"/>
<dbReference type="SUPFAM" id="SSF81338">
    <property type="entry name" value="Aquaporin-like"/>
    <property type="match status" value="1"/>
</dbReference>
<feature type="transmembrane region" description="Helical" evidence="7">
    <location>
        <begin position="20"/>
        <end position="39"/>
    </location>
</feature>
<dbReference type="GO" id="GO:0016020">
    <property type="term" value="C:membrane"/>
    <property type="evidence" value="ECO:0007669"/>
    <property type="project" value="UniProtKB-SubCell"/>
</dbReference>
<reference evidence="8" key="2">
    <citation type="submission" date="2025-09" db="UniProtKB">
        <authorList>
            <consortium name="Ensembl"/>
        </authorList>
    </citation>
    <scope>IDENTIFICATION</scope>
</reference>
<evidence type="ECO:0008006" key="10">
    <source>
        <dbReference type="Google" id="ProtNLM"/>
    </source>
</evidence>
<evidence type="ECO:0000256" key="3">
    <source>
        <dbReference type="ARBA" id="ARBA00022692"/>
    </source>
</evidence>
<dbReference type="GO" id="GO:0006972">
    <property type="term" value="P:hyperosmotic response"/>
    <property type="evidence" value="ECO:0007669"/>
    <property type="project" value="TreeGrafter"/>
</dbReference>
<dbReference type="PANTHER" id="PTHR19139:SF161">
    <property type="entry name" value="AQUAPORIN-1"/>
    <property type="match status" value="1"/>
</dbReference>